<comment type="similarity">
    <text evidence="9">Belongs to the tRNA nucleotidyltransferase/poly(A) polymerase family.</text>
</comment>
<dbReference type="PANTHER" id="PTHR46173:SF1">
    <property type="entry name" value="CCA TRNA NUCLEOTIDYLTRANSFERASE 1, MITOCHONDRIAL"/>
    <property type="match status" value="1"/>
</dbReference>
<dbReference type="Gene3D" id="1.10.246.80">
    <property type="match status" value="1"/>
</dbReference>
<keyword evidence="2 9" id="KW-0808">Transferase</keyword>
<dbReference type="Pfam" id="PF12627">
    <property type="entry name" value="PolyA_pol_RNAbd"/>
    <property type="match status" value="1"/>
</dbReference>
<keyword evidence="5" id="KW-0479">Metal-binding</keyword>
<dbReference type="CDD" id="cd00077">
    <property type="entry name" value="HDc"/>
    <property type="match status" value="1"/>
</dbReference>
<proteinExistence type="inferred from homology"/>
<keyword evidence="6" id="KW-0547">Nucleotide-binding</keyword>
<dbReference type="InterPro" id="IPR043519">
    <property type="entry name" value="NT_sf"/>
</dbReference>
<dbReference type="InterPro" id="IPR032828">
    <property type="entry name" value="PolyA_RNA-bd"/>
</dbReference>
<feature type="domain" description="CCA-adding enzyme C-terminal" evidence="12">
    <location>
        <begin position="295"/>
        <end position="437"/>
    </location>
</feature>
<dbReference type="SUPFAM" id="SSF81301">
    <property type="entry name" value="Nucleotidyltransferase"/>
    <property type="match status" value="1"/>
</dbReference>
<keyword evidence="4" id="KW-0548">Nucleotidyltransferase</keyword>
<evidence type="ECO:0000313" key="13">
    <source>
        <dbReference type="EMBL" id="SFA82715.1"/>
    </source>
</evidence>
<comment type="cofactor">
    <cofactor evidence="1">
        <name>Mg(2+)</name>
        <dbReference type="ChEBI" id="CHEBI:18420"/>
    </cofactor>
</comment>
<keyword evidence="7" id="KW-0460">Magnesium</keyword>
<dbReference type="AlphaFoldDB" id="A0A1I0W1T1"/>
<sequence>MKVELPENVSFIIKEIKKRGYDAYAVGGCVRDTILNKKPGDWDITTSAKPEKIKEIFKRTIDTGLQHGTVTVMIGKEGYEVTTYRIDGSYSDGRHPDYVDFTTDLTEDLKRRDFTINAMAYNDESGIVDCFEGEKDLEKKIIRCVGNPDDRFKEDALRMLRAIRFAGVLGFEIDEATRLSIKNNAKSLSAVSPERIQVEFVKLLCSDHPEKIRQAYELGITKVFIPEFDIAMESEQNNINHMYSVGEHIIHVLMNVSKDKCLRLAALFHDIGKPAMKTTDENGIDHFKGHPQKGEEIAKKVMKRLKFDNATIKKVCRLVLWHDARPKATDRSVREFLYNTGEDIFEDLMKLKDADMLSQSTYKREEKLALIRDYRTIHKGIIERGECFSLKQLKISGNDLMECGLKQGALIGDTLKELLKMVIDDPSLNDRAILLDIVKNKK</sequence>
<keyword evidence="3" id="KW-0819">tRNA processing</keyword>
<dbReference type="STRING" id="1120918.SAMN05216249_10331"/>
<evidence type="ECO:0000256" key="8">
    <source>
        <dbReference type="ARBA" id="ARBA00022884"/>
    </source>
</evidence>
<dbReference type="NCBIfam" id="NF009814">
    <property type="entry name" value="PRK13299.1"/>
    <property type="match status" value="1"/>
</dbReference>
<dbReference type="NCBIfam" id="TIGR00277">
    <property type="entry name" value="HDIG"/>
    <property type="match status" value="1"/>
</dbReference>
<evidence type="ECO:0000259" key="10">
    <source>
        <dbReference type="Pfam" id="PF01743"/>
    </source>
</evidence>
<evidence type="ECO:0000259" key="12">
    <source>
        <dbReference type="Pfam" id="PF13735"/>
    </source>
</evidence>
<dbReference type="CDD" id="cd05398">
    <property type="entry name" value="NT_ClassII-CCAase"/>
    <property type="match status" value="1"/>
</dbReference>
<evidence type="ECO:0000256" key="7">
    <source>
        <dbReference type="ARBA" id="ARBA00022842"/>
    </source>
</evidence>
<evidence type="ECO:0000256" key="3">
    <source>
        <dbReference type="ARBA" id="ARBA00022694"/>
    </source>
</evidence>
<dbReference type="OrthoDB" id="9805698at2"/>
<keyword evidence="14" id="KW-1185">Reference proteome</keyword>
<gene>
    <name evidence="13" type="ORF">SAMN05216249_10331</name>
</gene>
<dbReference type="Gene3D" id="1.10.3090.10">
    <property type="entry name" value="cca-adding enzyme, domain 2"/>
    <property type="match status" value="1"/>
</dbReference>
<dbReference type="InterPro" id="IPR032810">
    <property type="entry name" value="CCA-adding_enz_C"/>
</dbReference>
<evidence type="ECO:0000256" key="6">
    <source>
        <dbReference type="ARBA" id="ARBA00022741"/>
    </source>
</evidence>
<dbReference type="EMBL" id="FOJY01000003">
    <property type="protein sequence ID" value="SFA82715.1"/>
    <property type="molecule type" value="Genomic_DNA"/>
</dbReference>
<feature type="domain" description="Poly A polymerase head" evidence="10">
    <location>
        <begin position="23"/>
        <end position="143"/>
    </location>
</feature>
<organism evidence="13 14">
    <name type="scientific">Acetitomaculum ruminis DSM 5522</name>
    <dbReference type="NCBI Taxonomy" id="1120918"/>
    <lineage>
        <taxon>Bacteria</taxon>
        <taxon>Bacillati</taxon>
        <taxon>Bacillota</taxon>
        <taxon>Clostridia</taxon>
        <taxon>Lachnospirales</taxon>
        <taxon>Lachnospiraceae</taxon>
        <taxon>Acetitomaculum</taxon>
    </lineage>
</organism>
<dbReference type="InterPro" id="IPR003607">
    <property type="entry name" value="HD/PDEase_dom"/>
</dbReference>
<dbReference type="Pfam" id="PF01743">
    <property type="entry name" value="PolyA_pol"/>
    <property type="match status" value="1"/>
</dbReference>
<dbReference type="Gene3D" id="3.30.460.10">
    <property type="entry name" value="Beta Polymerase, domain 2"/>
    <property type="match status" value="1"/>
</dbReference>
<dbReference type="Proteomes" id="UP000198838">
    <property type="component" value="Unassembled WGS sequence"/>
</dbReference>
<dbReference type="GO" id="GO:0046872">
    <property type="term" value="F:metal ion binding"/>
    <property type="evidence" value="ECO:0007669"/>
    <property type="project" value="UniProtKB-KW"/>
</dbReference>
<dbReference type="GO" id="GO:0000166">
    <property type="term" value="F:nucleotide binding"/>
    <property type="evidence" value="ECO:0007669"/>
    <property type="project" value="UniProtKB-KW"/>
</dbReference>
<dbReference type="GO" id="GO:0016779">
    <property type="term" value="F:nucleotidyltransferase activity"/>
    <property type="evidence" value="ECO:0007669"/>
    <property type="project" value="UniProtKB-KW"/>
</dbReference>
<evidence type="ECO:0000256" key="4">
    <source>
        <dbReference type="ARBA" id="ARBA00022695"/>
    </source>
</evidence>
<dbReference type="Pfam" id="PF13735">
    <property type="entry name" value="tRNA_NucTran2_2"/>
    <property type="match status" value="1"/>
</dbReference>
<dbReference type="InterPro" id="IPR002646">
    <property type="entry name" value="PolA_pol_head_dom"/>
</dbReference>
<dbReference type="GO" id="GO:0000049">
    <property type="term" value="F:tRNA binding"/>
    <property type="evidence" value="ECO:0007669"/>
    <property type="project" value="TreeGrafter"/>
</dbReference>
<keyword evidence="8 9" id="KW-0694">RNA-binding</keyword>
<evidence type="ECO:0000256" key="9">
    <source>
        <dbReference type="RuleBase" id="RU003953"/>
    </source>
</evidence>
<dbReference type="PANTHER" id="PTHR46173">
    <property type="entry name" value="CCA TRNA NUCLEOTIDYLTRANSFERASE 1, MITOCHONDRIAL"/>
    <property type="match status" value="1"/>
</dbReference>
<reference evidence="13 14" key="1">
    <citation type="submission" date="2016-10" db="EMBL/GenBank/DDBJ databases">
        <authorList>
            <person name="de Groot N.N."/>
        </authorList>
    </citation>
    <scope>NUCLEOTIDE SEQUENCE [LARGE SCALE GENOMIC DNA]</scope>
    <source>
        <strain evidence="13 14">DSM 5522</strain>
    </source>
</reference>
<evidence type="ECO:0000256" key="2">
    <source>
        <dbReference type="ARBA" id="ARBA00022679"/>
    </source>
</evidence>
<feature type="domain" description="tRNA nucleotidyltransferase/poly(A) polymerase RNA and SrmB- binding" evidence="11">
    <location>
        <begin position="170"/>
        <end position="229"/>
    </location>
</feature>
<dbReference type="GO" id="GO:0008033">
    <property type="term" value="P:tRNA processing"/>
    <property type="evidence" value="ECO:0007669"/>
    <property type="project" value="UniProtKB-KW"/>
</dbReference>
<dbReference type="InterPro" id="IPR050264">
    <property type="entry name" value="Bact_CCA-adding_enz_type3_sf"/>
</dbReference>
<evidence type="ECO:0000313" key="14">
    <source>
        <dbReference type="Proteomes" id="UP000198838"/>
    </source>
</evidence>
<protein>
    <submittedName>
        <fullName evidence="13">tRNA nucleotidyltransferase (CCA-adding enzyme)</fullName>
    </submittedName>
</protein>
<name>A0A1I0W1T1_9FIRM</name>
<accession>A0A1I0W1T1</accession>
<evidence type="ECO:0000256" key="1">
    <source>
        <dbReference type="ARBA" id="ARBA00001946"/>
    </source>
</evidence>
<evidence type="ECO:0000259" key="11">
    <source>
        <dbReference type="Pfam" id="PF12627"/>
    </source>
</evidence>
<dbReference type="InterPro" id="IPR006675">
    <property type="entry name" value="HDIG_dom"/>
</dbReference>
<evidence type="ECO:0000256" key="5">
    <source>
        <dbReference type="ARBA" id="ARBA00022723"/>
    </source>
</evidence>
<dbReference type="SUPFAM" id="SSF81891">
    <property type="entry name" value="Poly A polymerase C-terminal region-like"/>
    <property type="match status" value="1"/>
</dbReference>
<dbReference type="RefSeq" id="WP_092870431.1">
    <property type="nucleotide sequence ID" value="NZ_FOJY01000003.1"/>
</dbReference>